<feature type="compositionally biased region" description="Low complexity" evidence="1">
    <location>
        <begin position="109"/>
        <end position="118"/>
    </location>
</feature>
<reference evidence="2" key="1">
    <citation type="submission" date="2020-06" db="EMBL/GenBank/DDBJ databases">
        <authorList>
            <person name="Li T."/>
            <person name="Hu X."/>
            <person name="Zhang T."/>
            <person name="Song X."/>
            <person name="Zhang H."/>
            <person name="Dai N."/>
            <person name="Sheng W."/>
            <person name="Hou X."/>
            <person name="Wei L."/>
        </authorList>
    </citation>
    <scope>NUCLEOTIDE SEQUENCE</scope>
    <source>
        <strain evidence="2">G02</strain>
        <tissue evidence="2">Leaf</tissue>
    </source>
</reference>
<dbReference type="SUPFAM" id="SSF57756">
    <property type="entry name" value="Retrovirus zinc finger-like domains"/>
    <property type="match status" value="1"/>
</dbReference>
<dbReference type="GO" id="GO:0008270">
    <property type="term" value="F:zinc ion binding"/>
    <property type="evidence" value="ECO:0007669"/>
    <property type="project" value="InterPro"/>
</dbReference>
<proteinExistence type="predicted"/>
<feature type="region of interest" description="Disordered" evidence="1">
    <location>
        <begin position="94"/>
        <end position="131"/>
    </location>
</feature>
<dbReference type="GO" id="GO:0003676">
    <property type="term" value="F:nucleic acid binding"/>
    <property type="evidence" value="ECO:0007669"/>
    <property type="project" value="InterPro"/>
</dbReference>
<comment type="caution">
    <text evidence="2">The sequence shown here is derived from an EMBL/GenBank/DDBJ whole genome shotgun (WGS) entry which is preliminary data.</text>
</comment>
<dbReference type="AlphaFoldDB" id="A0AAW2S6Y8"/>
<evidence type="ECO:0000256" key="1">
    <source>
        <dbReference type="SAM" id="MobiDB-lite"/>
    </source>
</evidence>
<name>A0AAW2S6Y8_SESRA</name>
<dbReference type="EMBL" id="JACGWJ010000011">
    <property type="protein sequence ID" value="KAL0387787.1"/>
    <property type="molecule type" value="Genomic_DNA"/>
</dbReference>
<gene>
    <name evidence="2" type="ORF">Sradi_2660500</name>
</gene>
<protein>
    <submittedName>
        <fullName evidence="2">Uncharacterized protein</fullName>
    </submittedName>
</protein>
<accession>A0AAW2S6Y8</accession>
<feature type="compositionally biased region" description="Basic and acidic residues" evidence="1">
    <location>
        <begin position="98"/>
        <end position="108"/>
    </location>
</feature>
<evidence type="ECO:0000313" key="2">
    <source>
        <dbReference type="EMBL" id="KAL0387787.1"/>
    </source>
</evidence>
<dbReference type="InterPro" id="IPR036875">
    <property type="entry name" value="Znf_CCHC_sf"/>
</dbReference>
<reference evidence="2" key="2">
    <citation type="journal article" date="2024" name="Plant">
        <title>Genomic evolution and insights into agronomic trait innovations of Sesamum species.</title>
        <authorList>
            <person name="Miao H."/>
            <person name="Wang L."/>
            <person name="Qu L."/>
            <person name="Liu H."/>
            <person name="Sun Y."/>
            <person name="Le M."/>
            <person name="Wang Q."/>
            <person name="Wei S."/>
            <person name="Zheng Y."/>
            <person name="Lin W."/>
            <person name="Duan Y."/>
            <person name="Cao H."/>
            <person name="Xiong S."/>
            <person name="Wang X."/>
            <person name="Wei L."/>
            <person name="Li C."/>
            <person name="Ma Q."/>
            <person name="Ju M."/>
            <person name="Zhao R."/>
            <person name="Li G."/>
            <person name="Mu C."/>
            <person name="Tian Q."/>
            <person name="Mei H."/>
            <person name="Zhang T."/>
            <person name="Gao T."/>
            <person name="Zhang H."/>
        </authorList>
    </citation>
    <scope>NUCLEOTIDE SEQUENCE</scope>
    <source>
        <strain evidence="2">G02</strain>
    </source>
</reference>
<organism evidence="2">
    <name type="scientific">Sesamum radiatum</name>
    <name type="common">Black benniseed</name>
    <dbReference type="NCBI Taxonomy" id="300843"/>
    <lineage>
        <taxon>Eukaryota</taxon>
        <taxon>Viridiplantae</taxon>
        <taxon>Streptophyta</taxon>
        <taxon>Embryophyta</taxon>
        <taxon>Tracheophyta</taxon>
        <taxon>Spermatophyta</taxon>
        <taxon>Magnoliopsida</taxon>
        <taxon>eudicotyledons</taxon>
        <taxon>Gunneridae</taxon>
        <taxon>Pentapetalae</taxon>
        <taxon>asterids</taxon>
        <taxon>lamiids</taxon>
        <taxon>Lamiales</taxon>
        <taxon>Pedaliaceae</taxon>
        <taxon>Sesamum</taxon>
    </lineage>
</organism>
<sequence>MIKGSSVREHGVMMLSLVEKLKYLYADFDKEETYFDVILQLLPPSYDQFIINFNMTGLEKSFHELINMFVQYEATIENFAPSVLVGEASTSKAKGKVAGHEKRKKDEASSTAARTSSAPFTPLGEGKGKRKRIHQLKIPNNVCIYFREKGHWKRKCPKLYLVHSEYVTRTVDSKRGSLPYPYMTQSSPMHLEIV</sequence>
<dbReference type="Gene3D" id="4.10.60.10">
    <property type="entry name" value="Zinc finger, CCHC-type"/>
    <property type="match status" value="1"/>
</dbReference>